<keyword evidence="1" id="KW-0812">Transmembrane</keyword>
<evidence type="ECO:0000256" key="1">
    <source>
        <dbReference type="SAM" id="Phobius"/>
    </source>
</evidence>
<dbReference type="AlphaFoldDB" id="A0A369IBM6"/>
<keyword evidence="4" id="KW-1185">Reference proteome</keyword>
<name>A0A369IBM6_9BACT</name>
<evidence type="ECO:0000313" key="4">
    <source>
        <dbReference type="Proteomes" id="UP000253141"/>
    </source>
</evidence>
<feature type="domain" description="CBU-0592-like" evidence="2">
    <location>
        <begin position="7"/>
        <end position="78"/>
    </location>
</feature>
<proteinExistence type="predicted"/>
<sequence length="86" mass="9454">MSQRIIIDVLGWIGSVLVVAAYALNISGRLHPNSHFYLWANLAGSICLIVNTLFHDAIPSAVVNIVWVGIAIWGMVRRGKENSILK</sequence>
<dbReference type="EMBL" id="QPIW01000002">
    <property type="protein sequence ID" value="RDB07159.1"/>
    <property type="molecule type" value="Genomic_DNA"/>
</dbReference>
<accession>A0A369IBM6</accession>
<dbReference type="InterPro" id="IPR058058">
    <property type="entry name" value="CBU_0592-like"/>
</dbReference>
<dbReference type="Proteomes" id="UP000253141">
    <property type="component" value="Unassembled WGS sequence"/>
</dbReference>
<protein>
    <recommendedName>
        <fullName evidence="2">CBU-0592-like domain-containing protein</fullName>
    </recommendedName>
</protein>
<reference evidence="3 4" key="1">
    <citation type="submission" date="2018-07" db="EMBL/GenBank/DDBJ databases">
        <title>Genome analysis of Runella aurantiaca.</title>
        <authorList>
            <person name="Yang X."/>
        </authorList>
    </citation>
    <scope>NUCLEOTIDE SEQUENCE [LARGE SCALE GENOMIC DNA]</scope>
    <source>
        <strain evidence="3 4">YX9</strain>
    </source>
</reference>
<keyword evidence="1" id="KW-0472">Membrane</keyword>
<evidence type="ECO:0000259" key="2">
    <source>
        <dbReference type="Pfam" id="PF26604"/>
    </source>
</evidence>
<dbReference type="NCBIfam" id="NF047864">
    <property type="entry name" value="CBU_0592_membra"/>
    <property type="match status" value="1"/>
</dbReference>
<comment type="caution">
    <text evidence="3">The sequence shown here is derived from an EMBL/GenBank/DDBJ whole genome shotgun (WGS) entry which is preliminary data.</text>
</comment>
<organism evidence="3 4">
    <name type="scientific">Runella aurantiaca</name>
    <dbReference type="NCBI Taxonomy" id="2282308"/>
    <lineage>
        <taxon>Bacteria</taxon>
        <taxon>Pseudomonadati</taxon>
        <taxon>Bacteroidota</taxon>
        <taxon>Cytophagia</taxon>
        <taxon>Cytophagales</taxon>
        <taxon>Spirosomataceae</taxon>
        <taxon>Runella</taxon>
    </lineage>
</organism>
<gene>
    <name evidence="3" type="ORF">DVG78_03810</name>
</gene>
<feature type="transmembrane region" description="Helical" evidence="1">
    <location>
        <begin position="60"/>
        <end position="76"/>
    </location>
</feature>
<dbReference type="RefSeq" id="WP_114459743.1">
    <property type="nucleotide sequence ID" value="NZ_QPIW01000002.1"/>
</dbReference>
<dbReference type="Pfam" id="PF26604">
    <property type="entry name" value="CBU_0592"/>
    <property type="match status" value="1"/>
</dbReference>
<feature type="transmembrane region" description="Helical" evidence="1">
    <location>
        <begin position="6"/>
        <end position="24"/>
    </location>
</feature>
<keyword evidence="1" id="KW-1133">Transmembrane helix</keyword>
<feature type="transmembrane region" description="Helical" evidence="1">
    <location>
        <begin position="36"/>
        <end position="54"/>
    </location>
</feature>
<evidence type="ECO:0000313" key="3">
    <source>
        <dbReference type="EMBL" id="RDB07159.1"/>
    </source>
</evidence>
<dbReference type="OrthoDB" id="7063597at2"/>